<evidence type="ECO:0000256" key="4">
    <source>
        <dbReference type="ARBA" id="ARBA00017719"/>
    </source>
</evidence>
<dbReference type="PROSITE" id="PS50126">
    <property type="entry name" value="S1"/>
    <property type="match status" value="1"/>
</dbReference>
<dbReference type="GO" id="GO:0019843">
    <property type="term" value="F:rRNA binding"/>
    <property type="evidence" value="ECO:0007669"/>
    <property type="project" value="UniProtKB-KW"/>
</dbReference>
<evidence type="ECO:0000256" key="15">
    <source>
        <dbReference type="ARBA" id="ARBA00022842"/>
    </source>
</evidence>
<keyword evidence="10" id="KW-0540">Nuclease</keyword>
<dbReference type="Pfam" id="PF20833">
    <property type="entry name" value="RNase_E_G_Thio"/>
    <property type="match status" value="1"/>
</dbReference>
<accession>A0A9W6L7T5</accession>
<dbReference type="SMART" id="SM00316">
    <property type="entry name" value="S1"/>
    <property type="match status" value="1"/>
</dbReference>
<evidence type="ECO:0000313" key="20">
    <source>
        <dbReference type="Proteomes" id="UP001144372"/>
    </source>
</evidence>
<keyword evidence="14" id="KW-0378">Hydrolase</keyword>
<dbReference type="GO" id="GO:0004540">
    <property type="term" value="F:RNA nuclease activity"/>
    <property type="evidence" value="ECO:0007669"/>
    <property type="project" value="InterPro"/>
</dbReference>
<dbReference type="CDD" id="cd04453">
    <property type="entry name" value="S1_RNase_E"/>
    <property type="match status" value="1"/>
</dbReference>
<dbReference type="Gene3D" id="2.40.50.140">
    <property type="entry name" value="Nucleic acid-binding proteins"/>
    <property type="match status" value="1"/>
</dbReference>
<evidence type="ECO:0000256" key="7">
    <source>
        <dbReference type="ARBA" id="ARBA00022519"/>
    </source>
</evidence>
<gene>
    <name evidence="19" type="ORF">DAMNIGENAA_23800</name>
</gene>
<evidence type="ECO:0000256" key="9">
    <source>
        <dbReference type="ARBA" id="ARBA00022694"/>
    </source>
</evidence>
<keyword evidence="5" id="KW-1003">Cell membrane</keyword>
<dbReference type="Pfam" id="PF00575">
    <property type="entry name" value="S1"/>
    <property type="match status" value="1"/>
</dbReference>
<evidence type="ECO:0000256" key="17">
    <source>
        <dbReference type="ARBA" id="ARBA00023136"/>
    </source>
</evidence>
<comment type="caution">
    <text evidence="19">The sequence shown here is derived from an EMBL/GenBank/DDBJ whole genome shotgun (WGS) entry which is preliminary data.</text>
</comment>
<dbReference type="GO" id="GO:0008033">
    <property type="term" value="P:tRNA processing"/>
    <property type="evidence" value="ECO:0007669"/>
    <property type="project" value="UniProtKB-KW"/>
</dbReference>
<dbReference type="EMBL" id="BSDR01000001">
    <property type="protein sequence ID" value="GLI34947.1"/>
    <property type="molecule type" value="Genomic_DNA"/>
</dbReference>
<dbReference type="PANTHER" id="PTHR30001">
    <property type="entry name" value="RIBONUCLEASE"/>
    <property type="match status" value="1"/>
</dbReference>
<dbReference type="GO" id="GO:0005737">
    <property type="term" value="C:cytoplasm"/>
    <property type="evidence" value="ECO:0007669"/>
    <property type="project" value="UniProtKB-SubCell"/>
</dbReference>
<dbReference type="AlphaFoldDB" id="A0A9W6L7T5"/>
<keyword evidence="12" id="KW-0699">rRNA-binding</keyword>
<dbReference type="Proteomes" id="UP001144372">
    <property type="component" value="Unassembled WGS sequence"/>
</dbReference>
<evidence type="ECO:0000256" key="14">
    <source>
        <dbReference type="ARBA" id="ARBA00022801"/>
    </source>
</evidence>
<evidence type="ECO:0000259" key="18">
    <source>
        <dbReference type="PROSITE" id="PS50126"/>
    </source>
</evidence>
<dbReference type="SUPFAM" id="SSF50249">
    <property type="entry name" value="Nucleic acid-binding proteins"/>
    <property type="match status" value="1"/>
</dbReference>
<evidence type="ECO:0000313" key="19">
    <source>
        <dbReference type="EMBL" id="GLI34947.1"/>
    </source>
</evidence>
<keyword evidence="17" id="KW-0472">Membrane</keyword>
<dbReference type="InterPro" id="IPR004659">
    <property type="entry name" value="RNase_E/G"/>
</dbReference>
<keyword evidence="13" id="KW-0255">Endonuclease</keyword>
<dbReference type="NCBIfam" id="TIGR00757">
    <property type="entry name" value="RNaseEG"/>
    <property type="match status" value="1"/>
</dbReference>
<sequence>MIINAVHPEEFRVALVEGQTLESFFIETATRGKVVGNIYKGIITHVQPSLQAAFVNYGRERNGFLPFPEIHPEYYVKEPVEPVRIQNVIQPGQEVLVQVVKEEIGNKGALLTTYISLAGRDVVLMPGQAQRGVSRKIENETQRDRLKELARDLRIPEEMGIIIRTAAENRTKREVAKDLNHLLRIWEEIKKIVQETPAPAIIYKEQDLAIRVIRDYFTPNIKSILVDDREVFRQVKDFLRIISPKHQRLAKFYKEEAPICSKYNLEDQIEQIFRKKVPLKSGGHLLIDPTEALVAIDVNSGRTSSDGALEEMVFKVNMEAATEIPRQLRLRDLGGLIVIDFIDMRENRHMRDVERRLKEEIKKDKAKITVGRISRFGLLELSRQHLGLNILRGSYRECPTCQGSGLIRSPEATALCYFRKIWLALVQKKPTSIKGTFAIDVANYLLNQKRQDLIHLEDRYKATITIEGSSSLLPHEGHLEFVLKEAPPSA</sequence>
<keyword evidence="16" id="KW-0694">RNA-binding</keyword>
<keyword evidence="6" id="KW-0963">Cytoplasm</keyword>
<evidence type="ECO:0000256" key="11">
    <source>
        <dbReference type="ARBA" id="ARBA00022723"/>
    </source>
</evidence>
<keyword evidence="20" id="KW-1185">Reference proteome</keyword>
<evidence type="ECO:0000256" key="10">
    <source>
        <dbReference type="ARBA" id="ARBA00022722"/>
    </source>
</evidence>
<evidence type="ECO:0000256" key="5">
    <source>
        <dbReference type="ARBA" id="ARBA00022475"/>
    </source>
</evidence>
<protein>
    <recommendedName>
        <fullName evidence="4">Ribonuclease G</fullName>
    </recommendedName>
</protein>
<keyword evidence="8" id="KW-0698">rRNA processing</keyword>
<keyword evidence="7" id="KW-0997">Cell inner membrane</keyword>
<evidence type="ECO:0000256" key="6">
    <source>
        <dbReference type="ARBA" id="ARBA00022490"/>
    </source>
</evidence>
<evidence type="ECO:0000256" key="16">
    <source>
        <dbReference type="ARBA" id="ARBA00022884"/>
    </source>
</evidence>
<reference evidence="19" key="1">
    <citation type="submission" date="2022-12" db="EMBL/GenBank/DDBJ databases">
        <title>Reference genome sequencing for broad-spectrum identification of bacterial and archaeal isolates by mass spectrometry.</title>
        <authorList>
            <person name="Sekiguchi Y."/>
            <person name="Tourlousse D.M."/>
        </authorList>
    </citation>
    <scope>NUCLEOTIDE SEQUENCE</scope>
    <source>
        <strain evidence="19">ASRB1</strain>
    </source>
</reference>
<evidence type="ECO:0000256" key="12">
    <source>
        <dbReference type="ARBA" id="ARBA00022730"/>
    </source>
</evidence>
<comment type="cofactor">
    <cofactor evidence="1">
        <name>Mg(2+)</name>
        <dbReference type="ChEBI" id="CHEBI:18420"/>
    </cofactor>
</comment>
<organism evidence="19 20">
    <name type="scientific">Desulforhabdus amnigena</name>
    <dbReference type="NCBI Taxonomy" id="40218"/>
    <lineage>
        <taxon>Bacteria</taxon>
        <taxon>Pseudomonadati</taxon>
        <taxon>Thermodesulfobacteriota</taxon>
        <taxon>Syntrophobacteria</taxon>
        <taxon>Syntrophobacterales</taxon>
        <taxon>Syntrophobacteraceae</taxon>
        <taxon>Desulforhabdus</taxon>
    </lineage>
</organism>
<dbReference type="InterPro" id="IPR048583">
    <property type="entry name" value="RNase_E_G_thioredoxin-like"/>
</dbReference>
<evidence type="ECO:0000256" key="3">
    <source>
        <dbReference type="ARBA" id="ARBA00005663"/>
    </source>
</evidence>
<evidence type="ECO:0000256" key="13">
    <source>
        <dbReference type="ARBA" id="ARBA00022759"/>
    </source>
</evidence>
<dbReference type="InterPro" id="IPR012340">
    <property type="entry name" value="NA-bd_OB-fold"/>
</dbReference>
<comment type="similarity">
    <text evidence="3">Belongs to the RNase E/G family. RNase G subfamily.</text>
</comment>
<name>A0A9W6L7T5_9BACT</name>
<dbReference type="GO" id="GO:0016787">
    <property type="term" value="F:hydrolase activity"/>
    <property type="evidence" value="ECO:0007669"/>
    <property type="project" value="UniProtKB-KW"/>
</dbReference>
<keyword evidence="11" id="KW-0479">Metal-binding</keyword>
<comment type="subcellular location">
    <subcellularLocation>
        <location evidence="2">Cytoplasm</location>
    </subcellularLocation>
</comment>
<dbReference type="Pfam" id="PF10150">
    <property type="entry name" value="RNase_E_G"/>
    <property type="match status" value="1"/>
</dbReference>
<dbReference type="GO" id="GO:0006364">
    <property type="term" value="P:rRNA processing"/>
    <property type="evidence" value="ECO:0007669"/>
    <property type="project" value="UniProtKB-KW"/>
</dbReference>
<dbReference type="InterPro" id="IPR019307">
    <property type="entry name" value="RNA-bd_AU-1/RNase_E/G"/>
</dbReference>
<evidence type="ECO:0000256" key="8">
    <source>
        <dbReference type="ARBA" id="ARBA00022552"/>
    </source>
</evidence>
<dbReference type="InterPro" id="IPR003029">
    <property type="entry name" value="S1_domain"/>
</dbReference>
<dbReference type="PANTHER" id="PTHR30001:SF1">
    <property type="entry name" value="RIBONUCLEASE E_G-LIKE PROTEIN, CHLOROPLASTIC"/>
    <property type="match status" value="1"/>
</dbReference>
<keyword evidence="9" id="KW-0819">tRNA processing</keyword>
<feature type="domain" description="S1 motif" evidence="18">
    <location>
        <begin position="36"/>
        <end position="114"/>
    </location>
</feature>
<dbReference type="GO" id="GO:0004519">
    <property type="term" value="F:endonuclease activity"/>
    <property type="evidence" value="ECO:0007669"/>
    <property type="project" value="UniProtKB-KW"/>
</dbReference>
<dbReference type="Gene3D" id="3.40.1260.20">
    <property type="entry name" value="Ribonuclease E, catalytic domain"/>
    <property type="match status" value="1"/>
</dbReference>
<keyword evidence="15" id="KW-0460">Magnesium</keyword>
<evidence type="ECO:0000256" key="1">
    <source>
        <dbReference type="ARBA" id="ARBA00001946"/>
    </source>
</evidence>
<dbReference type="GO" id="GO:0046872">
    <property type="term" value="F:metal ion binding"/>
    <property type="evidence" value="ECO:0007669"/>
    <property type="project" value="UniProtKB-KW"/>
</dbReference>
<evidence type="ECO:0000256" key="2">
    <source>
        <dbReference type="ARBA" id="ARBA00004496"/>
    </source>
</evidence>
<proteinExistence type="inferred from homology"/>